<dbReference type="GO" id="GO:0009252">
    <property type="term" value="P:peptidoglycan biosynthetic process"/>
    <property type="evidence" value="ECO:0007669"/>
    <property type="project" value="UniProtKB-UniRule"/>
</dbReference>
<keyword evidence="7" id="KW-0961">Cell wall biogenesis/degradation</keyword>
<keyword evidence="6 7" id="KW-0472">Membrane</keyword>
<feature type="transmembrane region" description="Helical" evidence="7">
    <location>
        <begin position="224"/>
        <end position="246"/>
    </location>
</feature>
<dbReference type="GO" id="GO:0008360">
    <property type="term" value="P:regulation of cell shape"/>
    <property type="evidence" value="ECO:0007669"/>
    <property type="project" value="UniProtKB-KW"/>
</dbReference>
<dbReference type="GO" id="GO:0008963">
    <property type="term" value="F:phospho-N-acetylmuramoyl-pentapeptide-transferase activity"/>
    <property type="evidence" value="ECO:0007669"/>
    <property type="project" value="UniProtKB-UniRule"/>
</dbReference>
<feature type="binding site" evidence="9">
    <location>
        <position position="257"/>
    </location>
    <ligand>
        <name>Mg(2+)</name>
        <dbReference type="ChEBI" id="CHEBI:18420"/>
    </ligand>
</feature>
<dbReference type="PANTHER" id="PTHR22926:SF5">
    <property type="entry name" value="PHOSPHO-N-ACETYLMURAMOYL-PENTAPEPTIDE-TRANSFERASE HOMOLOG"/>
    <property type="match status" value="1"/>
</dbReference>
<dbReference type="PROSITE" id="PS01347">
    <property type="entry name" value="MRAY_1"/>
    <property type="match status" value="1"/>
</dbReference>
<sequence>MKAILLSGTVALLVTLVLTRWAISQFASWGLGQLIREDGPKTHHVKRGTPTMGGAVIVASTVIGYASAKLVTGELPSRSALLVLFLLVGMSGVGFLDDFIKVRMQRSLGLRSKAKLLGQTVVSLTFAFLALHPALPDGAAAAVSHRLSLTRDVGPALPWVIVMALIWFMVSGTSNATNLIDGLDGLLTGSASMVFAAYVIIGIWQNNHSCGSGGGANGLCYQVASPLDLAAVAAALTGACFGFLWWNASPARIIMGDTGSLALGAAMAGLALLTRTELLLVVLGGLYVAVTGSVMLQVSWFKFTRRTTGVGRRIFRMTPLQHHFELLGWEQVTVVIRFWIVAGVCVAAAMGIFYGDWVASLPPR</sequence>
<dbReference type="EC" id="2.7.8.13" evidence="7 8"/>
<evidence type="ECO:0000256" key="7">
    <source>
        <dbReference type="HAMAP-Rule" id="MF_00038"/>
    </source>
</evidence>
<comment type="pathway">
    <text evidence="7">Cell wall biogenesis; peptidoglycan biosynthesis.</text>
</comment>
<feature type="transmembrane region" description="Helical" evidence="7">
    <location>
        <begin position="253"/>
        <end position="273"/>
    </location>
</feature>
<dbReference type="KEGG" id="nps:KRR39_09625"/>
<feature type="transmembrane region" description="Helical" evidence="7">
    <location>
        <begin position="79"/>
        <end position="96"/>
    </location>
</feature>
<dbReference type="Pfam" id="PF00953">
    <property type="entry name" value="Glycos_transf_4"/>
    <property type="match status" value="1"/>
</dbReference>
<keyword evidence="11" id="KW-1185">Reference proteome</keyword>
<reference evidence="10" key="1">
    <citation type="submission" date="2021-06" db="EMBL/GenBank/DDBJ databases">
        <title>Complete genome sequence of Nocardioides sp. G188.</title>
        <authorList>
            <person name="Im W.-T."/>
        </authorList>
    </citation>
    <scope>NUCLEOTIDE SEQUENCE</scope>
    <source>
        <strain evidence="10">G188</strain>
    </source>
</reference>
<organism evidence="10 11">
    <name type="scientific">Nocardioides panacis</name>
    <dbReference type="NCBI Taxonomy" id="2849501"/>
    <lineage>
        <taxon>Bacteria</taxon>
        <taxon>Bacillati</taxon>
        <taxon>Actinomycetota</taxon>
        <taxon>Actinomycetes</taxon>
        <taxon>Propionibacteriales</taxon>
        <taxon>Nocardioidaceae</taxon>
        <taxon>Nocardioides</taxon>
    </lineage>
</organism>
<keyword evidence="7 9" id="KW-0460">Magnesium</keyword>
<evidence type="ECO:0000313" key="10">
    <source>
        <dbReference type="EMBL" id="QWZ09956.1"/>
    </source>
</evidence>
<comment type="similarity">
    <text evidence="2 7">Belongs to the glycosyltransferase 4 family. MraY subfamily.</text>
</comment>
<name>A0A975T1S2_9ACTN</name>
<dbReference type="GO" id="GO:0046872">
    <property type="term" value="F:metal ion binding"/>
    <property type="evidence" value="ECO:0007669"/>
    <property type="project" value="UniProtKB-KW"/>
</dbReference>
<accession>A0A975T1S2</accession>
<evidence type="ECO:0000256" key="3">
    <source>
        <dbReference type="ARBA" id="ARBA00022679"/>
    </source>
</evidence>
<evidence type="ECO:0000256" key="1">
    <source>
        <dbReference type="ARBA" id="ARBA00004141"/>
    </source>
</evidence>
<protein>
    <recommendedName>
        <fullName evidence="7 8">Phospho-N-acetylmuramoyl-pentapeptide-transferase</fullName>
        <ecNumber evidence="7 8">2.7.8.13</ecNumber>
    </recommendedName>
    <alternativeName>
        <fullName evidence="7">UDP-MurNAc-pentapeptide phosphotransferase</fullName>
    </alternativeName>
</protein>
<proteinExistence type="inferred from homology"/>
<dbReference type="InterPro" id="IPR003524">
    <property type="entry name" value="PNAcMuramoyl-5peptid_Trfase"/>
</dbReference>
<feature type="binding site" evidence="9">
    <location>
        <position position="178"/>
    </location>
    <ligand>
        <name>Mg(2+)</name>
        <dbReference type="ChEBI" id="CHEBI:18420"/>
    </ligand>
</feature>
<dbReference type="RefSeq" id="WP_216941802.1">
    <property type="nucleotide sequence ID" value="NZ_CP077062.1"/>
</dbReference>
<dbReference type="PANTHER" id="PTHR22926">
    <property type="entry name" value="PHOSPHO-N-ACETYLMURAMOYL-PENTAPEPTIDE-TRANSFERASE"/>
    <property type="match status" value="1"/>
</dbReference>
<dbReference type="HAMAP" id="MF_00038">
    <property type="entry name" value="MraY"/>
    <property type="match status" value="1"/>
</dbReference>
<feature type="transmembrane region" description="Helical" evidence="7">
    <location>
        <begin position="334"/>
        <end position="354"/>
    </location>
</feature>
<comment type="subcellular location">
    <subcellularLocation>
        <location evidence="7">Cell membrane</location>
        <topology evidence="7">Multi-pass membrane protein</topology>
    </subcellularLocation>
    <subcellularLocation>
        <location evidence="1">Membrane</location>
        <topology evidence="1">Multi-pass membrane protein</topology>
    </subcellularLocation>
</comment>
<dbReference type="EMBL" id="CP077062">
    <property type="protein sequence ID" value="QWZ09956.1"/>
    <property type="molecule type" value="Genomic_DNA"/>
</dbReference>
<dbReference type="CDD" id="cd06852">
    <property type="entry name" value="GT_MraY"/>
    <property type="match status" value="1"/>
</dbReference>
<dbReference type="GO" id="GO:0051301">
    <property type="term" value="P:cell division"/>
    <property type="evidence" value="ECO:0007669"/>
    <property type="project" value="UniProtKB-KW"/>
</dbReference>
<feature type="transmembrane region" description="Helical" evidence="7">
    <location>
        <begin position="116"/>
        <end position="135"/>
    </location>
</feature>
<dbReference type="NCBIfam" id="TIGR00445">
    <property type="entry name" value="mraY"/>
    <property type="match status" value="1"/>
</dbReference>
<keyword evidence="7" id="KW-0131">Cell cycle</keyword>
<keyword evidence="7 9" id="KW-0479">Metal-binding</keyword>
<evidence type="ECO:0000313" key="11">
    <source>
        <dbReference type="Proteomes" id="UP000683575"/>
    </source>
</evidence>
<dbReference type="InterPro" id="IPR018480">
    <property type="entry name" value="PNAcMuramoyl-5peptid_Trfase_CS"/>
</dbReference>
<dbReference type="Proteomes" id="UP000683575">
    <property type="component" value="Chromosome"/>
</dbReference>
<dbReference type="GO" id="GO:0071555">
    <property type="term" value="P:cell wall organization"/>
    <property type="evidence" value="ECO:0007669"/>
    <property type="project" value="UniProtKB-KW"/>
</dbReference>
<evidence type="ECO:0000256" key="9">
    <source>
        <dbReference type="PIRSR" id="PIRSR600715-1"/>
    </source>
</evidence>
<gene>
    <name evidence="7 10" type="primary">mraY</name>
    <name evidence="10" type="ORF">KRR39_09625</name>
</gene>
<comment type="cofactor">
    <cofactor evidence="7 9">
        <name>Mg(2+)</name>
        <dbReference type="ChEBI" id="CHEBI:18420"/>
    </cofactor>
</comment>
<evidence type="ECO:0000256" key="5">
    <source>
        <dbReference type="ARBA" id="ARBA00022989"/>
    </source>
</evidence>
<evidence type="ECO:0000256" key="4">
    <source>
        <dbReference type="ARBA" id="ARBA00022692"/>
    </source>
</evidence>
<keyword evidence="4 7" id="KW-0812">Transmembrane</keyword>
<keyword evidence="7" id="KW-0573">Peptidoglycan synthesis</keyword>
<keyword evidence="7" id="KW-1003">Cell membrane</keyword>
<evidence type="ECO:0000256" key="6">
    <source>
        <dbReference type="ARBA" id="ARBA00023136"/>
    </source>
</evidence>
<keyword evidence="5 7" id="KW-1133">Transmembrane helix</keyword>
<keyword evidence="7" id="KW-0133">Cell shape</keyword>
<comment type="function">
    <text evidence="7">Catalyzes the initial step of the lipid cycle reactions in the biosynthesis of the cell wall peptidoglycan: transfers peptidoglycan precursor phospho-MurNAc-pentapeptide from UDP-MurNAc-pentapeptide onto the lipid carrier undecaprenyl phosphate, yielding undecaprenyl-pyrophosphoryl-MurNAc-pentapeptide, known as lipid I.</text>
</comment>
<feature type="transmembrane region" description="Helical" evidence="7">
    <location>
        <begin position="155"/>
        <end position="173"/>
    </location>
</feature>
<keyword evidence="7" id="KW-0132">Cell division</keyword>
<keyword evidence="3 7" id="KW-0808">Transferase</keyword>
<evidence type="ECO:0000256" key="8">
    <source>
        <dbReference type="NCBIfam" id="TIGR00445"/>
    </source>
</evidence>
<dbReference type="GO" id="GO:0005886">
    <property type="term" value="C:plasma membrane"/>
    <property type="evidence" value="ECO:0007669"/>
    <property type="project" value="UniProtKB-SubCell"/>
</dbReference>
<feature type="transmembrane region" description="Helical" evidence="7">
    <location>
        <begin position="185"/>
        <end position="204"/>
    </location>
</feature>
<comment type="catalytic activity">
    <reaction evidence="7">
        <text>UDP-N-acetyl-alpha-D-muramoyl-L-alanyl-gamma-D-glutamyl-meso-2,6-diaminopimeloyl-D-alanyl-D-alanine + di-trans,octa-cis-undecaprenyl phosphate = di-trans,octa-cis-undecaprenyl diphospho-N-acetyl-alpha-D-muramoyl-L-alanyl-D-glutamyl-meso-2,6-diaminopimeloyl-D-alanyl-D-alanine + UMP</text>
        <dbReference type="Rhea" id="RHEA:28386"/>
        <dbReference type="ChEBI" id="CHEBI:57865"/>
        <dbReference type="ChEBI" id="CHEBI:60392"/>
        <dbReference type="ChEBI" id="CHEBI:61386"/>
        <dbReference type="ChEBI" id="CHEBI:61387"/>
        <dbReference type="EC" id="2.7.8.13"/>
    </reaction>
</comment>
<dbReference type="Pfam" id="PF10555">
    <property type="entry name" value="MraY_sig1"/>
    <property type="match status" value="1"/>
</dbReference>
<dbReference type="PROSITE" id="PS01348">
    <property type="entry name" value="MRAY_2"/>
    <property type="match status" value="1"/>
</dbReference>
<feature type="transmembrane region" description="Helical" evidence="7">
    <location>
        <begin position="279"/>
        <end position="303"/>
    </location>
</feature>
<evidence type="ECO:0000256" key="2">
    <source>
        <dbReference type="ARBA" id="ARBA00005583"/>
    </source>
</evidence>
<dbReference type="InterPro" id="IPR000715">
    <property type="entry name" value="Glycosyl_transferase_4"/>
</dbReference>
<dbReference type="AlphaFoldDB" id="A0A975T1S2"/>